<evidence type="ECO:0000313" key="2">
    <source>
        <dbReference type="Proteomes" id="UP000078576"/>
    </source>
</evidence>
<dbReference type="Proteomes" id="UP000078576">
    <property type="component" value="Unassembled WGS sequence"/>
</dbReference>
<organism evidence="1 2">
    <name type="scientific">Cytospora mali</name>
    <name type="common">Apple Valsa canker fungus</name>
    <name type="synonym">Valsa mali</name>
    <dbReference type="NCBI Taxonomy" id="578113"/>
    <lineage>
        <taxon>Eukaryota</taxon>
        <taxon>Fungi</taxon>
        <taxon>Dikarya</taxon>
        <taxon>Ascomycota</taxon>
        <taxon>Pezizomycotina</taxon>
        <taxon>Sordariomycetes</taxon>
        <taxon>Sordariomycetidae</taxon>
        <taxon>Diaporthales</taxon>
        <taxon>Cytosporaceae</taxon>
        <taxon>Cytospora</taxon>
    </lineage>
</organism>
<name>A0A194UU42_CYTMA</name>
<reference evidence="2" key="1">
    <citation type="submission" date="2014-12" db="EMBL/GenBank/DDBJ databases">
        <title>Genome Sequence of Valsa Canker Pathogens Uncovers a Specific Adaption of Colonization on Woody Bark.</title>
        <authorList>
            <person name="Yin Z."/>
            <person name="Liu H."/>
            <person name="Gao X."/>
            <person name="Li Z."/>
            <person name="Song N."/>
            <person name="Ke X."/>
            <person name="Dai Q."/>
            <person name="Wu Y."/>
            <person name="Sun Y."/>
            <person name="Xu J.-R."/>
            <person name="Kang Z.K."/>
            <person name="Wang L."/>
            <person name="Huang L."/>
        </authorList>
    </citation>
    <scope>NUCLEOTIDE SEQUENCE [LARGE SCALE GENOMIC DNA]</scope>
    <source>
        <strain evidence="2">SXYL134</strain>
    </source>
</reference>
<dbReference type="AlphaFoldDB" id="A0A194UU42"/>
<proteinExistence type="predicted"/>
<evidence type="ECO:0000313" key="1">
    <source>
        <dbReference type="EMBL" id="KUI55220.1"/>
    </source>
</evidence>
<sequence>MPKILAPEDFGWVSREFSLLWGWIADPYDIVIDEDNARHSQATHPFPVRIAIAIQNKYNVASCKISLNKNYLKLPDVAIHSAGKYFHSVFFRVVE</sequence>
<gene>
    <name evidence="1" type="ORF">VP1G_10750</name>
</gene>
<dbReference type="EMBL" id="KN714679">
    <property type="protein sequence ID" value="KUI55220.1"/>
    <property type="molecule type" value="Genomic_DNA"/>
</dbReference>
<accession>A0A194UU42</accession>
<keyword evidence="2" id="KW-1185">Reference proteome</keyword>
<protein>
    <submittedName>
        <fullName evidence="1">Uncharacterized protein</fullName>
    </submittedName>
</protein>